<keyword evidence="2" id="KW-0597">Phosphoprotein</keyword>
<dbReference type="InterPro" id="IPR010080">
    <property type="entry name" value="Thioester_reductase-like_dom"/>
</dbReference>
<sequence>MSQPPPDLSLLSPAEKRALLTELLERRARGVPTAASAPQPPRSARDQFAARVSDLAAEVELDPAIRPDGPPGGRPAERAHVLLTGATGFLGAFLLHELLEQTGAVVSCLVRAADVDEARRRIERNLAYYVPDREDRRSRVVPVVGDLSKPLLGLTQEQFDDLAARVDAIYHNGAAVNWISSYSRLRPVNVAGTQEVLRLASRGRAKPVHVVSSLSVFPLAGGPGDTVVREQDNLDHGGILFGGYTQSKWVAEKVVTVARSRGLPVVVYRPGIITGHSGTGAWNTDDFVAQLLKSWVELGVAPDLDGAIDMTPVDYVSRAMVHLSLSEQALGNVFHLVNPRPVHLRELVDWIRSSGYPLELRSYDRWRTELLSRAGRADGRAVSPLTPLFSAAPTAPSRERDRPGSADQDTVDRIGSIMATQYAAQSVRFDDQQARDGLAGTSIVCPRMDEDVFARHVSHFVRTGFLRPPVHADRRVLVGPPY</sequence>
<evidence type="ECO:0000256" key="1">
    <source>
        <dbReference type="ARBA" id="ARBA00022450"/>
    </source>
</evidence>
<dbReference type="CDD" id="cd05235">
    <property type="entry name" value="SDR_e1"/>
    <property type="match status" value="1"/>
</dbReference>
<dbReference type="AlphaFoldDB" id="A0A1H3HS27"/>
<proteinExistence type="predicted"/>
<feature type="domain" description="Thioester reductase (TE)" evidence="4">
    <location>
        <begin position="83"/>
        <end position="320"/>
    </location>
</feature>
<organism evidence="5 6">
    <name type="scientific">Geodermatophilus africanus</name>
    <dbReference type="NCBI Taxonomy" id="1137993"/>
    <lineage>
        <taxon>Bacteria</taxon>
        <taxon>Bacillati</taxon>
        <taxon>Actinomycetota</taxon>
        <taxon>Actinomycetes</taxon>
        <taxon>Geodermatophilales</taxon>
        <taxon>Geodermatophilaceae</taxon>
        <taxon>Geodermatophilus</taxon>
    </lineage>
</organism>
<dbReference type="PANTHER" id="PTHR44845:SF6">
    <property type="entry name" value="BETA-ALANINE-ACTIVATING ENZYME"/>
    <property type="match status" value="1"/>
</dbReference>
<dbReference type="RefSeq" id="WP_091155365.1">
    <property type="nucleotide sequence ID" value="NZ_FNOT01000005.1"/>
</dbReference>
<reference evidence="6" key="1">
    <citation type="submission" date="2016-10" db="EMBL/GenBank/DDBJ databases">
        <authorList>
            <person name="Varghese N."/>
            <person name="Submissions S."/>
        </authorList>
    </citation>
    <scope>NUCLEOTIDE SEQUENCE [LARGE SCALE GENOMIC DNA]</scope>
    <source>
        <strain evidence="6">DSM 45422</strain>
    </source>
</reference>
<evidence type="ECO:0000259" key="4">
    <source>
        <dbReference type="Pfam" id="PF07993"/>
    </source>
</evidence>
<protein>
    <submittedName>
        <fullName evidence="5">Thioester reductase domain-containing protein</fullName>
    </submittedName>
</protein>
<dbReference type="EMBL" id="FNOT01000005">
    <property type="protein sequence ID" value="SDY17564.1"/>
    <property type="molecule type" value="Genomic_DNA"/>
</dbReference>
<keyword evidence="6" id="KW-1185">Reference proteome</keyword>
<name>A0A1H3HS27_9ACTN</name>
<dbReference type="SUPFAM" id="SSF51735">
    <property type="entry name" value="NAD(P)-binding Rossmann-fold domains"/>
    <property type="match status" value="1"/>
</dbReference>
<dbReference type="InterPro" id="IPR013120">
    <property type="entry name" value="FAR_NAD-bd"/>
</dbReference>
<evidence type="ECO:0000313" key="5">
    <source>
        <dbReference type="EMBL" id="SDY17564.1"/>
    </source>
</evidence>
<dbReference type="PANTHER" id="PTHR44845">
    <property type="entry name" value="CARRIER DOMAIN-CONTAINING PROTEIN"/>
    <property type="match status" value="1"/>
</dbReference>
<dbReference type="InterPro" id="IPR036291">
    <property type="entry name" value="NAD(P)-bd_dom_sf"/>
</dbReference>
<feature type="region of interest" description="Disordered" evidence="3">
    <location>
        <begin position="29"/>
        <end position="48"/>
    </location>
</feature>
<dbReference type="Gene3D" id="3.40.50.720">
    <property type="entry name" value="NAD(P)-binding Rossmann-like Domain"/>
    <property type="match status" value="1"/>
</dbReference>
<keyword evidence="1" id="KW-0596">Phosphopantetheine</keyword>
<dbReference type="Proteomes" id="UP000198921">
    <property type="component" value="Unassembled WGS sequence"/>
</dbReference>
<dbReference type="Pfam" id="PF07993">
    <property type="entry name" value="NAD_binding_4"/>
    <property type="match status" value="1"/>
</dbReference>
<evidence type="ECO:0000313" key="6">
    <source>
        <dbReference type="Proteomes" id="UP000198921"/>
    </source>
</evidence>
<feature type="region of interest" description="Disordered" evidence="3">
    <location>
        <begin position="384"/>
        <end position="410"/>
    </location>
</feature>
<evidence type="ECO:0000256" key="3">
    <source>
        <dbReference type="SAM" id="MobiDB-lite"/>
    </source>
</evidence>
<dbReference type="STRING" id="1137993.SAMN05660209_02210"/>
<accession>A0A1H3HS27</accession>
<dbReference type="OrthoDB" id="2472181at2"/>
<gene>
    <name evidence="5" type="ORF">SAMN05660209_02210</name>
</gene>
<dbReference type="NCBIfam" id="TIGR01746">
    <property type="entry name" value="Thioester-redct"/>
    <property type="match status" value="1"/>
</dbReference>
<evidence type="ECO:0000256" key="2">
    <source>
        <dbReference type="ARBA" id="ARBA00022553"/>
    </source>
</evidence>